<dbReference type="HOGENOM" id="CLU_025925_2_1_3"/>
<dbReference type="AlphaFoldDB" id="K9ZQB9"/>
<evidence type="ECO:0000256" key="2">
    <source>
        <dbReference type="ARBA" id="ARBA00022898"/>
    </source>
</evidence>
<reference evidence="5" key="1">
    <citation type="journal article" date="2013" name="Proc. Natl. Acad. Sci. U.S.A.">
        <title>Improving the coverage of the cyanobacterial phylum using diversity-driven genome sequencing.</title>
        <authorList>
            <person name="Shih P.M."/>
            <person name="Wu D."/>
            <person name="Latifi A."/>
            <person name="Axen S.D."/>
            <person name="Fewer D.P."/>
            <person name="Talla E."/>
            <person name="Calteau A."/>
            <person name="Cai F."/>
            <person name="Tandeau de Marsac N."/>
            <person name="Rippka R."/>
            <person name="Herdman M."/>
            <person name="Sivonen K."/>
            <person name="Coursin T."/>
            <person name="Laurent T."/>
            <person name="Goodwin L."/>
            <person name="Nolan M."/>
            <person name="Davenport K.W."/>
            <person name="Han C.S."/>
            <person name="Rubin E.M."/>
            <person name="Eisen J.A."/>
            <person name="Woyke T."/>
            <person name="Gugger M."/>
            <person name="Kerfeld C.A."/>
        </authorList>
    </citation>
    <scope>NUCLEOTIDE SEQUENCE [LARGE SCALE GENOMIC DNA]</scope>
    <source>
        <strain evidence="5">ATCC 27899 / PCC 7122</strain>
    </source>
</reference>
<dbReference type="SUPFAM" id="SSF53383">
    <property type="entry name" value="PLP-dependent transferases"/>
    <property type="match status" value="1"/>
</dbReference>
<dbReference type="KEGG" id="acy:Anacy_5225"/>
<dbReference type="eggNOG" id="COG1982">
    <property type="taxonomic scope" value="Bacteria"/>
</dbReference>
<keyword evidence="5" id="KW-1185">Reference proteome</keyword>
<evidence type="ECO:0000313" key="4">
    <source>
        <dbReference type="EMBL" id="AFZ60555.1"/>
    </source>
</evidence>
<protein>
    <submittedName>
        <fullName evidence="4">Orn/Lys/Arg decarboxylase major region</fullName>
    </submittedName>
</protein>
<dbReference type="Gene3D" id="3.40.640.10">
    <property type="entry name" value="Type I PLP-dependent aspartate aminotransferase-like (Major domain)"/>
    <property type="match status" value="1"/>
</dbReference>
<dbReference type="PANTHER" id="PTHR43277">
    <property type="entry name" value="ARGININE DECARBOXYLASE"/>
    <property type="match status" value="1"/>
</dbReference>
<dbReference type="EMBL" id="CP003659">
    <property type="protein sequence ID" value="AFZ60555.1"/>
    <property type="molecule type" value="Genomic_DNA"/>
</dbReference>
<dbReference type="Pfam" id="PF01276">
    <property type="entry name" value="OKR_DC_1"/>
    <property type="match status" value="1"/>
</dbReference>
<dbReference type="STRING" id="272123.Anacy_5225"/>
<evidence type="ECO:0000313" key="5">
    <source>
        <dbReference type="Proteomes" id="UP000010474"/>
    </source>
</evidence>
<evidence type="ECO:0000259" key="3">
    <source>
        <dbReference type="Pfam" id="PF01276"/>
    </source>
</evidence>
<dbReference type="PATRIC" id="fig|272123.3.peg.5676"/>
<dbReference type="Gene3D" id="3.90.100.10">
    <property type="entry name" value="Orn/Lys/Arg decarboxylase, C-terminal domain"/>
    <property type="match status" value="1"/>
</dbReference>
<dbReference type="InterPro" id="IPR052357">
    <property type="entry name" value="Orn_Lys_Arg_decarboxylase-I"/>
</dbReference>
<dbReference type="GO" id="GO:0003824">
    <property type="term" value="F:catalytic activity"/>
    <property type="evidence" value="ECO:0007669"/>
    <property type="project" value="InterPro"/>
</dbReference>
<dbReference type="InterPro" id="IPR015424">
    <property type="entry name" value="PyrdxlP-dep_Trfase"/>
</dbReference>
<name>K9ZQB9_ANACC</name>
<dbReference type="InterPro" id="IPR015421">
    <property type="entry name" value="PyrdxlP-dep_Trfase_major"/>
</dbReference>
<feature type="domain" description="Orn/Lys/Arg decarboxylases family 1 pyridoxal-P attachment site" evidence="3">
    <location>
        <begin position="63"/>
        <end position="290"/>
    </location>
</feature>
<dbReference type="OrthoDB" id="497273at2"/>
<dbReference type="Proteomes" id="UP000010474">
    <property type="component" value="Chromosome"/>
</dbReference>
<organism evidence="4 5">
    <name type="scientific">Anabaena cylindrica (strain ATCC 27899 / PCC 7122)</name>
    <dbReference type="NCBI Taxonomy" id="272123"/>
    <lineage>
        <taxon>Bacteria</taxon>
        <taxon>Bacillati</taxon>
        <taxon>Cyanobacteriota</taxon>
        <taxon>Cyanophyceae</taxon>
        <taxon>Nostocales</taxon>
        <taxon>Nostocaceae</taxon>
        <taxon>Anabaena</taxon>
    </lineage>
</organism>
<comment type="cofactor">
    <cofactor evidence="1">
        <name>pyridoxal 5'-phosphate</name>
        <dbReference type="ChEBI" id="CHEBI:597326"/>
    </cofactor>
</comment>
<evidence type="ECO:0000256" key="1">
    <source>
        <dbReference type="ARBA" id="ARBA00001933"/>
    </source>
</evidence>
<dbReference type="RefSeq" id="WP_015217169.1">
    <property type="nucleotide sequence ID" value="NC_019771.1"/>
</dbReference>
<accession>K9ZQB9</accession>
<dbReference type="InterPro" id="IPR000310">
    <property type="entry name" value="Orn/Lys/Arg_deCO2ase_major_dom"/>
</dbReference>
<keyword evidence="2" id="KW-0663">Pyridoxal phosphate</keyword>
<gene>
    <name evidence="4" type="ordered locus">Anacy_5225</name>
</gene>
<proteinExistence type="predicted"/>
<sequence>MEPKASDMDGKLSTYQMITSHYPDIKVRLHTPAHQGVRGVSEYFDDRIYAYDLPFFNRDKFDNVENYISGLYKTKRTFFLTGGATQGILIACAILARRHQKIAIGLNSHLSIINGFILSGIEPFFIPSRSLMPTDAEVIQALETRAGEVTALFLTHPSYDGITTDLGKIAKYCRSQNIEFIIDEAHGTHFPFLEEEKLSALSQESDLVVHSLHKFVGSLVQTALLHLPETSTITEAEVLTALSLLETTSRSNLLLLSIEEAIRLAFGDERKSIFQKAARNCDNLRCLLDSWGNALTYDSQVSDPLKIFLYSDRTTGEEIGKLLFERSVDYEYLNQKGVLLIFSFQNTDDDFVYVAQVLADVYKTLAAKEERQFFDDRLLVRTPVMGCLPREAFLAQQRKTLYLEEAKGMVSCNSIKIIPPCVPVLIPGEKISDWHLKMLKPDTLVEVMI</sequence>
<dbReference type="PANTHER" id="PTHR43277:SF3">
    <property type="entry name" value="DECARBOXYLASE, PUTATIVE-RELATED"/>
    <property type="match status" value="1"/>
</dbReference>